<keyword evidence="2" id="KW-1185">Reference proteome</keyword>
<comment type="caution">
    <text evidence="1">The sequence shown here is derived from an EMBL/GenBank/DDBJ whole genome shotgun (WGS) entry which is preliminary data.</text>
</comment>
<name>A0ACB7SPW5_HYAAI</name>
<organism evidence="1 2">
    <name type="scientific">Hyalomma asiaticum</name>
    <name type="common">Tick</name>
    <dbReference type="NCBI Taxonomy" id="266040"/>
    <lineage>
        <taxon>Eukaryota</taxon>
        <taxon>Metazoa</taxon>
        <taxon>Ecdysozoa</taxon>
        <taxon>Arthropoda</taxon>
        <taxon>Chelicerata</taxon>
        <taxon>Arachnida</taxon>
        <taxon>Acari</taxon>
        <taxon>Parasitiformes</taxon>
        <taxon>Ixodida</taxon>
        <taxon>Ixodoidea</taxon>
        <taxon>Ixodidae</taxon>
        <taxon>Hyalomminae</taxon>
        <taxon>Hyalomma</taxon>
    </lineage>
</organism>
<reference evidence="1" key="1">
    <citation type="submission" date="2020-05" db="EMBL/GenBank/DDBJ databases">
        <title>Large-scale comparative analyses of tick genomes elucidate their genetic diversity and vector capacities.</title>
        <authorList>
            <person name="Jia N."/>
            <person name="Wang J."/>
            <person name="Shi W."/>
            <person name="Du L."/>
            <person name="Sun Y."/>
            <person name="Zhan W."/>
            <person name="Jiang J."/>
            <person name="Wang Q."/>
            <person name="Zhang B."/>
            <person name="Ji P."/>
            <person name="Sakyi L.B."/>
            <person name="Cui X."/>
            <person name="Yuan T."/>
            <person name="Jiang B."/>
            <person name="Yang W."/>
            <person name="Lam T.T.-Y."/>
            <person name="Chang Q."/>
            <person name="Ding S."/>
            <person name="Wang X."/>
            <person name="Zhu J."/>
            <person name="Ruan X."/>
            <person name="Zhao L."/>
            <person name="Wei J."/>
            <person name="Que T."/>
            <person name="Du C."/>
            <person name="Cheng J."/>
            <person name="Dai P."/>
            <person name="Han X."/>
            <person name="Huang E."/>
            <person name="Gao Y."/>
            <person name="Liu J."/>
            <person name="Shao H."/>
            <person name="Ye R."/>
            <person name="Li L."/>
            <person name="Wei W."/>
            <person name="Wang X."/>
            <person name="Wang C."/>
            <person name="Yang T."/>
            <person name="Huo Q."/>
            <person name="Li W."/>
            <person name="Guo W."/>
            <person name="Chen H."/>
            <person name="Zhou L."/>
            <person name="Ni X."/>
            <person name="Tian J."/>
            <person name="Zhou Y."/>
            <person name="Sheng Y."/>
            <person name="Liu T."/>
            <person name="Pan Y."/>
            <person name="Xia L."/>
            <person name="Li J."/>
            <person name="Zhao F."/>
            <person name="Cao W."/>
        </authorList>
    </citation>
    <scope>NUCLEOTIDE SEQUENCE</scope>
    <source>
        <strain evidence="1">Hyas-2018</strain>
    </source>
</reference>
<gene>
    <name evidence="1" type="ORF">HPB50_027415</name>
</gene>
<dbReference type="EMBL" id="CM023484">
    <property type="protein sequence ID" value="KAH6934704.1"/>
    <property type="molecule type" value="Genomic_DNA"/>
</dbReference>
<proteinExistence type="predicted"/>
<evidence type="ECO:0000313" key="2">
    <source>
        <dbReference type="Proteomes" id="UP000821845"/>
    </source>
</evidence>
<protein>
    <submittedName>
        <fullName evidence="1">Uncharacterized protein</fullName>
    </submittedName>
</protein>
<dbReference type="Proteomes" id="UP000821845">
    <property type="component" value="Chromosome 4"/>
</dbReference>
<sequence>MHYRSLLRQAPEDAKLLAYNTFVRPITEYGSTETITEQPEQQESGRKKQKKRKKRRRKGTRKSSDGSTSLSQASAAWSSTLLTAGDAEPSDALPFRSGKPPKLTTESDAESVGSAAPLEPAWLPGKDDDAPQQTTAQRSAPALPDTSAIERGSSAEVPQQTTAGTAKEVPEPGAPASRGRLPSEASLGALSPSAFVRSRRASSRHWGGSLFEMSPSTKFDETTLVLGSRASMPEIFGRWGADEALSERQGAVGHDGLAQGGRAASLLQYTGTSKEGETASRLSGGQRRLSVVRWPPDYVLTPDRRSMTGMCEAVAPGQPGKGARSQSETRAPQTAVRGLQRGRMDAGQVTIASSLCCTFLVTSLGILLLVWGRHSVDGRVDPLCRTDDCVRHAELMVNITSSTSLDPCEDFGAYICSAVTSPLSATIPEDSDRKINHAVPSAMDTAVYAWLNGLEETLRNGSWTLPTGRKPLEMYESCMGVGSRDYGTDSAEFLWFLKEVGLSWPEDPPRGVDAISVFVSLAFHYEAPAWFSVAIAEPPSASQEWRLVVSPDRYTSVLWAHHEKTMKSEAYVSFWKSMQRSLVGDSAAYLDDRAINETATMEADILPKLYAALVSPLKKTALSPIADLANYTSSITSASWFRALTGCLPLRPTLATEVFLTNVAYVRTIGDLFAAYDDQQLVRHLSWSFVQVYGPVVNPRLFADRLEDAKIALLYRPSFCGLNVEIPYKLLISALHFAARVSDHDKASVNALFDNLILAAAHKVSNSIWLDADSKNLVEAKIKTVNASVWPDEALMRTGILEPTYEEFPENESSFSAYWVNSRRAIRRAKSRQFYRRHAVGPINSQGPYLTYDGVAHSVLVALGAFVRPLYYRNGTRGAMYGGLGFLMALEIVKSIDREGLRWDPSGNFVDSFLPQSSLEEFVLLDSCPGQGQQRTAFPEIPALEVAYAALQMALKKDGRRYRIATHLSEERVFFITLCYMTCSLNGVDGSHAGENCNKALKNFPEFARAFTCPPGSKMNPRSKCVFFD</sequence>
<accession>A0ACB7SPW5</accession>
<evidence type="ECO:0000313" key="1">
    <source>
        <dbReference type="EMBL" id="KAH6934704.1"/>
    </source>
</evidence>